<comment type="catalytic activity">
    <reaction evidence="8">
        <text>(7R,8S)-8-amino-7-(carboxyamino)nonanoate + ATP = (4R,5S)-dethiobiotin + ADP + phosphate + H(+)</text>
        <dbReference type="Rhea" id="RHEA:63684"/>
        <dbReference type="ChEBI" id="CHEBI:15378"/>
        <dbReference type="ChEBI" id="CHEBI:30616"/>
        <dbReference type="ChEBI" id="CHEBI:43474"/>
        <dbReference type="ChEBI" id="CHEBI:149470"/>
        <dbReference type="ChEBI" id="CHEBI:149473"/>
        <dbReference type="ChEBI" id="CHEBI:456216"/>
    </reaction>
</comment>
<evidence type="ECO:0000256" key="9">
    <source>
        <dbReference type="HAMAP-Rule" id="MF_00336"/>
    </source>
</evidence>
<evidence type="ECO:0000256" key="8">
    <source>
        <dbReference type="ARBA" id="ARBA00047386"/>
    </source>
</evidence>
<comment type="subunit">
    <text evidence="9">Homodimer.</text>
</comment>
<dbReference type="UniPathway" id="UPA00078">
    <property type="reaction ID" value="UER00161"/>
</dbReference>
<evidence type="ECO:0000256" key="1">
    <source>
        <dbReference type="ARBA" id="ARBA00022490"/>
    </source>
</evidence>
<evidence type="ECO:0000256" key="5">
    <source>
        <dbReference type="ARBA" id="ARBA00022756"/>
    </source>
</evidence>
<dbReference type="FunFam" id="3.40.50.300:FF:000292">
    <property type="entry name" value="ATP-dependent dethiobiotin synthetase BioD"/>
    <property type="match status" value="1"/>
</dbReference>
<dbReference type="CDD" id="cd03109">
    <property type="entry name" value="DTBS"/>
    <property type="match status" value="1"/>
</dbReference>
<reference evidence="10 11" key="1">
    <citation type="journal article" date="2020" name="ISME J.">
        <title>Enrichment and physiological characterization of a novel comammox Nitrospira indicates ammonium inhibition of complete nitrification.</title>
        <authorList>
            <person name="Sakoula D."/>
            <person name="Koch H."/>
            <person name="Frank J."/>
            <person name="Jetten M.S.M."/>
            <person name="van Kessel M.A.H.J."/>
            <person name="Lucker S."/>
        </authorList>
    </citation>
    <scope>NUCLEOTIDE SEQUENCE [LARGE SCALE GENOMIC DNA]</scope>
    <source>
        <strain evidence="10">Comreactor17</strain>
    </source>
</reference>
<keyword evidence="4 9" id="KW-0547">Nucleotide-binding</keyword>
<feature type="binding site" evidence="9">
    <location>
        <begin position="13"/>
        <end position="18"/>
    </location>
    <ligand>
        <name>ATP</name>
        <dbReference type="ChEBI" id="CHEBI:30616"/>
    </ligand>
</feature>
<evidence type="ECO:0000256" key="2">
    <source>
        <dbReference type="ARBA" id="ARBA00022598"/>
    </source>
</evidence>
<feature type="active site" evidence="9">
    <location>
        <position position="38"/>
    </location>
</feature>
<dbReference type="GO" id="GO:0005829">
    <property type="term" value="C:cytosol"/>
    <property type="evidence" value="ECO:0007669"/>
    <property type="project" value="TreeGrafter"/>
</dbReference>
<proteinExistence type="inferred from homology"/>
<dbReference type="PANTHER" id="PTHR43210:SF2">
    <property type="entry name" value="ATP-DEPENDENT DETHIOBIOTIN SYNTHETASE BIOD 2"/>
    <property type="match status" value="1"/>
</dbReference>
<dbReference type="GO" id="GO:0009102">
    <property type="term" value="P:biotin biosynthetic process"/>
    <property type="evidence" value="ECO:0007669"/>
    <property type="project" value="UniProtKB-UniRule"/>
</dbReference>
<comment type="similarity">
    <text evidence="9">Belongs to the dethiobiotin synthetase family.</text>
</comment>
<gene>
    <name evidence="9" type="primary">bioD</name>
    <name evidence="10" type="ORF">Nkreftii_001528</name>
</gene>
<comment type="cofactor">
    <cofactor evidence="9">
        <name>Mg(2+)</name>
        <dbReference type="ChEBI" id="CHEBI:18420"/>
    </cofactor>
</comment>
<feature type="binding site" evidence="9">
    <location>
        <begin position="174"/>
        <end position="175"/>
    </location>
    <ligand>
        <name>ATP</name>
        <dbReference type="ChEBI" id="CHEBI:30616"/>
    </ligand>
</feature>
<feature type="binding site" evidence="9">
    <location>
        <position position="17"/>
    </location>
    <ligand>
        <name>Mg(2+)</name>
        <dbReference type="ChEBI" id="CHEBI:18420"/>
    </ligand>
</feature>
<keyword evidence="2 9" id="KW-0436">Ligase</keyword>
<keyword evidence="3 9" id="KW-0479">Metal-binding</keyword>
<comment type="caution">
    <text evidence="9">Lacks conserved residue(s) required for the propagation of feature annotation.</text>
</comment>
<dbReference type="InterPro" id="IPR027417">
    <property type="entry name" value="P-loop_NTPase"/>
</dbReference>
<evidence type="ECO:0000256" key="3">
    <source>
        <dbReference type="ARBA" id="ARBA00022723"/>
    </source>
</evidence>
<keyword evidence="5 9" id="KW-0093">Biotin biosynthesis</keyword>
<dbReference type="GO" id="GO:0042803">
    <property type="term" value="F:protein homodimerization activity"/>
    <property type="evidence" value="ECO:0007669"/>
    <property type="project" value="UniProtKB-ARBA"/>
</dbReference>
<dbReference type="InterPro" id="IPR004472">
    <property type="entry name" value="DTB_synth_BioD"/>
</dbReference>
<evidence type="ECO:0000256" key="7">
    <source>
        <dbReference type="ARBA" id="ARBA00022842"/>
    </source>
</evidence>
<dbReference type="EC" id="6.3.3.3" evidence="9"/>
<evidence type="ECO:0000313" key="11">
    <source>
        <dbReference type="Proteomes" id="UP000593737"/>
    </source>
</evidence>
<keyword evidence="1 9" id="KW-0963">Cytoplasm</keyword>
<dbReference type="GO" id="GO:0004141">
    <property type="term" value="F:dethiobiotin synthase activity"/>
    <property type="evidence" value="ECO:0007669"/>
    <property type="project" value="UniProtKB-UniRule"/>
</dbReference>
<name>A0A7S8FCU1_9BACT</name>
<feature type="binding site" evidence="9">
    <location>
        <position position="114"/>
    </location>
    <ligand>
        <name>Mg(2+)</name>
        <dbReference type="ChEBI" id="CHEBI:18420"/>
    </ligand>
</feature>
<protein>
    <recommendedName>
        <fullName evidence="9">ATP-dependent dethiobiotin synthetase BioD</fullName>
        <ecNumber evidence="9">6.3.3.3</ecNumber>
    </recommendedName>
    <alternativeName>
        <fullName evidence="9">DTB synthetase</fullName>
        <shortName evidence="9">DTBS</shortName>
    </alternativeName>
    <alternativeName>
        <fullName evidence="9">Dethiobiotin synthase</fullName>
    </alternativeName>
</protein>
<accession>A0A7S8FCU1</accession>
<comment type="pathway">
    <text evidence="9">Cofactor biosynthesis; biotin biosynthesis; biotin from 7,8-diaminononanoate: step 1/2.</text>
</comment>
<comment type="subcellular location">
    <subcellularLocation>
        <location evidence="9">Cytoplasm</location>
    </subcellularLocation>
</comment>
<dbReference type="AlphaFoldDB" id="A0A7S8FCU1"/>
<feature type="binding site" evidence="9">
    <location>
        <position position="53"/>
    </location>
    <ligand>
        <name>Mg(2+)</name>
        <dbReference type="ChEBI" id="CHEBI:18420"/>
    </ligand>
</feature>
<dbReference type="PANTHER" id="PTHR43210">
    <property type="entry name" value="DETHIOBIOTIN SYNTHETASE"/>
    <property type="match status" value="1"/>
</dbReference>
<feature type="binding site" evidence="9">
    <location>
        <position position="53"/>
    </location>
    <ligand>
        <name>ATP</name>
        <dbReference type="ChEBI" id="CHEBI:30616"/>
    </ligand>
</feature>
<keyword evidence="7 9" id="KW-0460">Magnesium</keyword>
<comment type="catalytic activity">
    <reaction evidence="9">
        <text>(7R,8S)-7,8-diammoniononanoate + CO2 + ATP = (4R,5S)-dethiobiotin + ADP + phosphate + 3 H(+)</text>
        <dbReference type="Rhea" id="RHEA:15805"/>
        <dbReference type="ChEBI" id="CHEBI:15378"/>
        <dbReference type="ChEBI" id="CHEBI:16526"/>
        <dbReference type="ChEBI" id="CHEBI:30616"/>
        <dbReference type="ChEBI" id="CHEBI:43474"/>
        <dbReference type="ChEBI" id="CHEBI:149469"/>
        <dbReference type="ChEBI" id="CHEBI:149473"/>
        <dbReference type="ChEBI" id="CHEBI:456216"/>
        <dbReference type="EC" id="6.3.3.3"/>
    </reaction>
</comment>
<dbReference type="GO" id="GO:0005524">
    <property type="term" value="F:ATP binding"/>
    <property type="evidence" value="ECO:0007669"/>
    <property type="project" value="UniProtKB-UniRule"/>
</dbReference>
<feature type="binding site" evidence="9">
    <location>
        <begin position="114"/>
        <end position="117"/>
    </location>
    <ligand>
        <name>ATP</name>
        <dbReference type="ChEBI" id="CHEBI:30616"/>
    </ligand>
</feature>
<dbReference type="KEGG" id="nkf:Nkreftii_001528"/>
<organism evidence="10 11">
    <name type="scientific">Candidatus Nitrospira kreftii</name>
    <dbReference type="NCBI Taxonomy" id="2652173"/>
    <lineage>
        <taxon>Bacteria</taxon>
        <taxon>Pseudomonadati</taxon>
        <taxon>Nitrospirota</taxon>
        <taxon>Nitrospiria</taxon>
        <taxon>Nitrospirales</taxon>
        <taxon>Nitrospiraceae</taxon>
        <taxon>Nitrospira</taxon>
    </lineage>
</organism>
<evidence type="ECO:0000256" key="4">
    <source>
        <dbReference type="ARBA" id="ARBA00022741"/>
    </source>
</evidence>
<feature type="binding site" evidence="9">
    <location>
        <position position="42"/>
    </location>
    <ligand>
        <name>substrate</name>
    </ligand>
</feature>
<dbReference type="Pfam" id="PF13500">
    <property type="entry name" value="AAA_26"/>
    <property type="match status" value="1"/>
</dbReference>
<dbReference type="GO" id="GO:0000287">
    <property type="term" value="F:magnesium ion binding"/>
    <property type="evidence" value="ECO:0007669"/>
    <property type="project" value="UniProtKB-UniRule"/>
</dbReference>
<sequence>MKYGVFITGTDTGVGKTLVAAALALHLKNRGRSVGAMKPIETGTLARKNSRSDAARLQSIIESEEPLGAICPYSFEPPVAPLTAAQLSDQSINPDTIRKIYQLLASRYECMVVEGVGGVHVPITRSDNVMDLVKQLRLPVVIVGRAGLGGINHALLTIDALRRKRIHMIGLVLNRTEPVRSAFARAQERSTVEILCQQAGVPVLGPLPYESGMSNRFRPAVAHLSRSTPIKKLAMLMQKTAKRNR</sequence>
<dbReference type="SUPFAM" id="SSF52540">
    <property type="entry name" value="P-loop containing nucleoside triphosphate hydrolases"/>
    <property type="match status" value="1"/>
</dbReference>
<evidence type="ECO:0000256" key="6">
    <source>
        <dbReference type="ARBA" id="ARBA00022840"/>
    </source>
</evidence>
<dbReference type="HAMAP" id="MF_00336">
    <property type="entry name" value="BioD"/>
    <property type="match status" value="1"/>
</dbReference>
<comment type="function">
    <text evidence="9">Catalyzes a mechanistically unusual reaction, the ATP-dependent insertion of CO2 between the N7 and N8 nitrogen atoms of 7,8-diaminopelargonic acid (DAPA, also called 7,8-diammoniononanoate) to form a ureido ring.</text>
</comment>
<dbReference type="PIRSF" id="PIRSF006755">
    <property type="entry name" value="DTB_synth"/>
    <property type="match status" value="1"/>
</dbReference>
<dbReference type="EMBL" id="CP047423">
    <property type="protein sequence ID" value="QPD03754.1"/>
    <property type="molecule type" value="Genomic_DNA"/>
</dbReference>
<dbReference type="NCBIfam" id="TIGR00347">
    <property type="entry name" value="bioD"/>
    <property type="match status" value="1"/>
</dbReference>
<dbReference type="Proteomes" id="UP000593737">
    <property type="component" value="Chromosome"/>
</dbReference>
<dbReference type="Gene3D" id="3.40.50.300">
    <property type="entry name" value="P-loop containing nucleotide triphosphate hydrolases"/>
    <property type="match status" value="1"/>
</dbReference>
<keyword evidence="6 9" id="KW-0067">ATP-binding</keyword>
<evidence type="ECO:0000313" key="10">
    <source>
        <dbReference type="EMBL" id="QPD03754.1"/>
    </source>
</evidence>